<feature type="region of interest" description="Disordered" evidence="1">
    <location>
        <begin position="1"/>
        <end position="31"/>
    </location>
</feature>
<name>S3ZSV2_9ACTN</name>
<dbReference type="EMBL" id="AOPZ01000023">
    <property type="protein sequence ID" value="EPH46248.1"/>
    <property type="molecule type" value="Genomic_DNA"/>
</dbReference>
<accession>S3ZSV2</accession>
<evidence type="ECO:0000256" key="1">
    <source>
        <dbReference type="SAM" id="MobiDB-lite"/>
    </source>
</evidence>
<dbReference type="Proteomes" id="UP000014629">
    <property type="component" value="Unassembled WGS sequence"/>
</dbReference>
<comment type="caution">
    <text evidence="2">The sequence shown here is derived from an EMBL/GenBank/DDBJ whole genome shotgun (WGS) entry which is preliminary data.</text>
</comment>
<evidence type="ECO:0000313" key="2">
    <source>
        <dbReference type="EMBL" id="EPH46248.1"/>
    </source>
</evidence>
<proteinExistence type="predicted"/>
<organism evidence="2 3">
    <name type="scientific">Streptomyces aurantiacus JA 4570</name>
    <dbReference type="NCBI Taxonomy" id="1286094"/>
    <lineage>
        <taxon>Bacteria</taxon>
        <taxon>Bacillati</taxon>
        <taxon>Actinomycetota</taxon>
        <taxon>Actinomycetes</taxon>
        <taxon>Kitasatosporales</taxon>
        <taxon>Streptomycetaceae</taxon>
        <taxon>Streptomyces</taxon>
        <taxon>Streptomyces aurantiacus group</taxon>
    </lineage>
</organism>
<protein>
    <submittedName>
        <fullName evidence="2">Uncharacterized protein</fullName>
    </submittedName>
</protein>
<keyword evidence="3" id="KW-1185">Reference proteome</keyword>
<evidence type="ECO:0000313" key="3">
    <source>
        <dbReference type="Proteomes" id="UP000014629"/>
    </source>
</evidence>
<dbReference type="AlphaFoldDB" id="S3ZSV2"/>
<sequence length="31" mass="3213">MSRAARATSSGPTGPRPTGSWSTGHESERTP</sequence>
<gene>
    <name evidence="2" type="ORF">STRAU_0689</name>
</gene>
<reference evidence="2 3" key="1">
    <citation type="submission" date="2013-02" db="EMBL/GenBank/DDBJ databases">
        <title>Draft Genome Sequence of Streptomyces aurantiacus, Which Produces Setomimycin.</title>
        <authorList>
            <person name="Gruening B.A."/>
            <person name="Praeg A."/>
            <person name="Erxleben A."/>
            <person name="Guenther S."/>
            <person name="Mueller M."/>
        </authorList>
    </citation>
    <scope>NUCLEOTIDE SEQUENCE [LARGE SCALE GENOMIC DNA]</scope>
    <source>
        <strain evidence="2 3">JA 4570</strain>
    </source>
</reference>